<keyword evidence="4" id="KW-1185">Reference proteome</keyword>
<keyword evidence="1" id="KW-0393">Immunoglobulin domain</keyword>
<evidence type="ECO:0000313" key="4">
    <source>
        <dbReference type="Proteomes" id="UP000314982"/>
    </source>
</evidence>
<accession>A0A4W5MN37</accession>
<evidence type="ECO:0000259" key="2">
    <source>
        <dbReference type="PROSITE" id="PS50853"/>
    </source>
</evidence>
<reference evidence="4" key="1">
    <citation type="submission" date="2018-06" db="EMBL/GenBank/DDBJ databases">
        <title>Genome assembly of Danube salmon.</title>
        <authorList>
            <person name="Macqueen D.J."/>
            <person name="Gundappa M.K."/>
        </authorList>
    </citation>
    <scope>NUCLEOTIDE SEQUENCE [LARGE SCALE GENOMIC DNA]</scope>
</reference>
<protein>
    <recommendedName>
        <fullName evidence="2">Fibronectin type-III domain-containing protein</fullName>
    </recommendedName>
</protein>
<dbReference type="Pfam" id="PF07679">
    <property type="entry name" value="I-set"/>
    <property type="match status" value="1"/>
</dbReference>
<dbReference type="STRING" id="62062.ENSHHUP00000040326"/>
<dbReference type="Gene3D" id="2.60.40.10">
    <property type="entry name" value="Immunoglobulins"/>
    <property type="match status" value="2"/>
</dbReference>
<dbReference type="Pfam" id="PF00041">
    <property type="entry name" value="fn3"/>
    <property type="match status" value="1"/>
</dbReference>
<dbReference type="InterPro" id="IPR003961">
    <property type="entry name" value="FN3_dom"/>
</dbReference>
<dbReference type="InterPro" id="IPR036179">
    <property type="entry name" value="Ig-like_dom_sf"/>
</dbReference>
<dbReference type="InterPro" id="IPR013098">
    <property type="entry name" value="Ig_I-set"/>
</dbReference>
<dbReference type="PANTHER" id="PTHR14340:SF13">
    <property type="entry name" value="TITIN"/>
    <property type="match status" value="1"/>
</dbReference>
<dbReference type="GO" id="GO:0031430">
    <property type="term" value="C:M band"/>
    <property type="evidence" value="ECO:0007669"/>
    <property type="project" value="TreeGrafter"/>
</dbReference>
<dbReference type="GeneTree" id="ENSGT01110000267173"/>
<dbReference type="PANTHER" id="PTHR14340">
    <property type="entry name" value="MICROFIBRIL-ASSOCIATED GLYCOPROTEIN 3"/>
    <property type="match status" value="1"/>
</dbReference>
<dbReference type="Proteomes" id="UP000314982">
    <property type="component" value="Unassembled WGS sequence"/>
</dbReference>
<dbReference type="PROSITE" id="PS50853">
    <property type="entry name" value="FN3"/>
    <property type="match status" value="1"/>
</dbReference>
<proteinExistence type="predicted"/>
<dbReference type="GO" id="GO:0045214">
    <property type="term" value="P:sarcomere organization"/>
    <property type="evidence" value="ECO:0007669"/>
    <property type="project" value="TreeGrafter"/>
</dbReference>
<name>A0A4W5MN37_9TELE</name>
<reference evidence="3" key="3">
    <citation type="submission" date="2025-09" db="UniProtKB">
        <authorList>
            <consortium name="Ensembl"/>
        </authorList>
    </citation>
    <scope>IDENTIFICATION</scope>
</reference>
<dbReference type="InterPro" id="IPR013783">
    <property type="entry name" value="Ig-like_fold"/>
</dbReference>
<feature type="domain" description="Fibronectin type-III" evidence="2">
    <location>
        <begin position="61"/>
        <end position="151"/>
    </location>
</feature>
<evidence type="ECO:0000313" key="3">
    <source>
        <dbReference type="Ensembl" id="ENSHHUP00000040326.1"/>
    </source>
</evidence>
<dbReference type="GO" id="GO:0008307">
    <property type="term" value="F:structural constituent of muscle"/>
    <property type="evidence" value="ECO:0007669"/>
    <property type="project" value="TreeGrafter"/>
</dbReference>
<dbReference type="PRINTS" id="PR00014">
    <property type="entry name" value="FNTYPEIII"/>
</dbReference>
<dbReference type="CDD" id="cd00063">
    <property type="entry name" value="FN3"/>
    <property type="match status" value="1"/>
</dbReference>
<dbReference type="SMART" id="SM00060">
    <property type="entry name" value="FN3"/>
    <property type="match status" value="1"/>
</dbReference>
<dbReference type="AlphaFoldDB" id="A0A4W5MN37"/>
<sequence length="151" mass="16696">MKDEAETDKEHVVIETEGKNSLLFIKYAKRTDHGKYQISGTNNSGTKSAVTRVDVMDVPGPVVNLKTTHVTKKNISLSWEDPLDNGGSDVIGYVVEKKDAKMQLFRQPIETASCKCDIQGLLSEEEYDFRVFARNKYGDGAPTDIGPILAS</sequence>
<organism evidence="3 4">
    <name type="scientific">Hucho hucho</name>
    <name type="common">huchen</name>
    <dbReference type="NCBI Taxonomy" id="62062"/>
    <lineage>
        <taxon>Eukaryota</taxon>
        <taxon>Metazoa</taxon>
        <taxon>Chordata</taxon>
        <taxon>Craniata</taxon>
        <taxon>Vertebrata</taxon>
        <taxon>Euteleostomi</taxon>
        <taxon>Actinopterygii</taxon>
        <taxon>Neopterygii</taxon>
        <taxon>Teleostei</taxon>
        <taxon>Protacanthopterygii</taxon>
        <taxon>Salmoniformes</taxon>
        <taxon>Salmonidae</taxon>
        <taxon>Salmoninae</taxon>
        <taxon>Hucho</taxon>
    </lineage>
</organism>
<reference evidence="3" key="2">
    <citation type="submission" date="2025-08" db="UniProtKB">
        <authorList>
            <consortium name="Ensembl"/>
        </authorList>
    </citation>
    <scope>IDENTIFICATION</scope>
</reference>
<dbReference type="FunFam" id="2.60.40.10:FF:000770">
    <property type="entry name" value="titin isoform X1"/>
    <property type="match status" value="1"/>
</dbReference>
<evidence type="ECO:0000256" key="1">
    <source>
        <dbReference type="ARBA" id="ARBA00023319"/>
    </source>
</evidence>
<dbReference type="InterPro" id="IPR036116">
    <property type="entry name" value="FN3_sf"/>
</dbReference>
<dbReference type="GO" id="GO:0048738">
    <property type="term" value="P:cardiac muscle tissue development"/>
    <property type="evidence" value="ECO:0007669"/>
    <property type="project" value="TreeGrafter"/>
</dbReference>
<dbReference type="SUPFAM" id="SSF49265">
    <property type="entry name" value="Fibronectin type III"/>
    <property type="match status" value="1"/>
</dbReference>
<dbReference type="Ensembl" id="ENSHHUT00000041890.1">
    <property type="protein sequence ID" value="ENSHHUP00000040326.1"/>
    <property type="gene ID" value="ENSHHUG00000024964.1"/>
</dbReference>
<dbReference type="SUPFAM" id="SSF48726">
    <property type="entry name" value="Immunoglobulin"/>
    <property type="match status" value="1"/>
</dbReference>